<accession>A0A8J8P7N7</accession>
<evidence type="ECO:0000256" key="1">
    <source>
        <dbReference type="SAM" id="Phobius"/>
    </source>
</evidence>
<name>A0A8J8P7N7_HALGN</name>
<sequence>MKLAYSSFVVSILSSVQLQQQYIPNNLKRPSEAIMGGATIWPIPKAVDLEAFHYPRMWKRNFFFLYSGLLLMSFQLSRFGHMCKQSTMKSGEYMDWGSHQAPKRVRY</sequence>
<dbReference type="EMBL" id="RRYP01000660">
    <property type="protein sequence ID" value="TNV87041.1"/>
    <property type="molecule type" value="Genomic_DNA"/>
</dbReference>
<proteinExistence type="predicted"/>
<feature type="transmembrane region" description="Helical" evidence="1">
    <location>
        <begin position="62"/>
        <end position="80"/>
    </location>
</feature>
<evidence type="ECO:0000313" key="2">
    <source>
        <dbReference type="EMBL" id="TNV87041.1"/>
    </source>
</evidence>
<gene>
    <name evidence="2" type="ORF">FGO68_gene15997</name>
</gene>
<comment type="caution">
    <text evidence="2">The sequence shown here is derived from an EMBL/GenBank/DDBJ whole genome shotgun (WGS) entry which is preliminary data.</text>
</comment>
<keyword evidence="1" id="KW-0472">Membrane</keyword>
<dbReference type="Proteomes" id="UP000785679">
    <property type="component" value="Unassembled WGS sequence"/>
</dbReference>
<keyword evidence="3" id="KW-1185">Reference proteome</keyword>
<evidence type="ECO:0000313" key="3">
    <source>
        <dbReference type="Proteomes" id="UP000785679"/>
    </source>
</evidence>
<reference evidence="2" key="1">
    <citation type="submission" date="2019-06" db="EMBL/GenBank/DDBJ databases">
        <authorList>
            <person name="Zheng W."/>
        </authorList>
    </citation>
    <scope>NUCLEOTIDE SEQUENCE</scope>
    <source>
        <strain evidence="2">QDHG01</strain>
    </source>
</reference>
<keyword evidence="1" id="KW-1133">Transmembrane helix</keyword>
<protein>
    <submittedName>
        <fullName evidence="2">Uncharacterized protein</fullName>
    </submittedName>
</protein>
<organism evidence="2 3">
    <name type="scientific">Halteria grandinella</name>
    <dbReference type="NCBI Taxonomy" id="5974"/>
    <lineage>
        <taxon>Eukaryota</taxon>
        <taxon>Sar</taxon>
        <taxon>Alveolata</taxon>
        <taxon>Ciliophora</taxon>
        <taxon>Intramacronucleata</taxon>
        <taxon>Spirotrichea</taxon>
        <taxon>Stichotrichia</taxon>
        <taxon>Sporadotrichida</taxon>
        <taxon>Halteriidae</taxon>
        <taxon>Halteria</taxon>
    </lineage>
</organism>
<dbReference type="OrthoDB" id="10420389at2759"/>
<keyword evidence="1" id="KW-0812">Transmembrane</keyword>
<dbReference type="AlphaFoldDB" id="A0A8J8P7N7"/>